<name>A0A1I4WIN1_9GAMM</name>
<keyword evidence="1" id="KW-0812">Transmembrane</keyword>
<keyword evidence="3" id="KW-1185">Reference proteome</keyword>
<dbReference type="EMBL" id="FOVC01000002">
    <property type="protein sequence ID" value="SFN12889.1"/>
    <property type="molecule type" value="Genomic_DNA"/>
</dbReference>
<evidence type="ECO:0000313" key="2">
    <source>
        <dbReference type="EMBL" id="SFN12889.1"/>
    </source>
</evidence>
<keyword evidence="1" id="KW-0472">Membrane</keyword>
<organism evidence="2 3">
    <name type="scientific">Izhakiella capsodis</name>
    <dbReference type="NCBI Taxonomy" id="1367852"/>
    <lineage>
        <taxon>Bacteria</taxon>
        <taxon>Pseudomonadati</taxon>
        <taxon>Pseudomonadota</taxon>
        <taxon>Gammaproteobacteria</taxon>
        <taxon>Enterobacterales</taxon>
        <taxon>Erwiniaceae</taxon>
        <taxon>Izhakiella</taxon>
    </lineage>
</organism>
<evidence type="ECO:0000256" key="1">
    <source>
        <dbReference type="SAM" id="Phobius"/>
    </source>
</evidence>
<protein>
    <submittedName>
        <fullName evidence="2">Uncharacterized protein</fullName>
    </submittedName>
</protein>
<dbReference type="Proteomes" id="UP000242222">
    <property type="component" value="Unassembled WGS sequence"/>
</dbReference>
<feature type="transmembrane region" description="Helical" evidence="1">
    <location>
        <begin position="25"/>
        <end position="44"/>
    </location>
</feature>
<dbReference type="AlphaFoldDB" id="A0A1I4WIN1"/>
<reference evidence="3" key="1">
    <citation type="submission" date="2016-10" db="EMBL/GenBank/DDBJ databases">
        <authorList>
            <person name="Varghese N."/>
            <person name="Submissions S."/>
        </authorList>
    </citation>
    <scope>NUCLEOTIDE SEQUENCE [LARGE SCALE GENOMIC DNA]</scope>
    <source>
        <strain evidence="3">N6PO6</strain>
    </source>
</reference>
<gene>
    <name evidence="2" type="ORF">SAMN05216516_102496</name>
</gene>
<accession>A0A1I4WIN1</accession>
<evidence type="ECO:0000313" key="3">
    <source>
        <dbReference type="Proteomes" id="UP000242222"/>
    </source>
</evidence>
<sequence>MRFRTVTFSAYFIQVPDLLSCVYPYQGSPIVLVAGLCADGFIFISAKFKYYFCVLIFRALSTFMTLFSFYSYQPGQNDNRSSKWTIN</sequence>
<keyword evidence="1" id="KW-1133">Transmembrane helix</keyword>
<proteinExistence type="predicted"/>
<feature type="transmembrane region" description="Helical" evidence="1">
    <location>
        <begin position="51"/>
        <end position="72"/>
    </location>
</feature>
<dbReference type="STRING" id="1367852.SAMN05216516_102496"/>